<comment type="caution">
    <text evidence="2">The sequence shown here is derived from an EMBL/GenBank/DDBJ whole genome shotgun (WGS) entry which is preliminary data.</text>
</comment>
<sequence length="190" mass="22380">MKTKKPLMLHLGCGKRYIPGFIHVDLAKFPHIKYRRPINNLSNFKNNSVDLIYCSHAFEYFDRFEAIKVLKEWRRVLRKGGILRLAVPDFEAIVKVYLKYGKNLEHQGILGPLFGRWPIPGDKKIVYHKTVYDFKSLKRLLEGNGFIKVGRYDWKKTIHKDYDDYSRAYVPHMDIKKGILISLNVEAIKK</sequence>
<organism evidence="2 3">
    <name type="scientific">Candidatus Wolfebacteria bacterium GW2011_GWB1_41_12</name>
    <dbReference type="NCBI Taxonomy" id="1619006"/>
    <lineage>
        <taxon>Bacteria</taxon>
        <taxon>Candidatus Wolfeibacteriota</taxon>
    </lineage>
</organism>
<dbReference type="CDD" id="cd02440">
    <property type="entry name" value="AdoMet_MTases"/>
    <property type="match status" value="1"/>
</dbReference>
<feature type="domain" description="Methyltransferase type 11" evidence="1">
    <location>
        <begin position="37"/>
        <end position="83"/>
    </location>
</feature>
<evidence type="ECO:0000313" key="2">
    <source>
        <dbReference type="EMBL" id="KKR89153.1"/>
    </source>
</evidence>
<accession>A0A0G0UK53</accession>
<dbReference type="Proteomes" id="UP000033918">
    <property type="component" value="Unassembled WGS sequence"/>
</dbReference>
<evidence type="ECO:0000259" key="1">
    <source>
        <dbReference type="Pfam" id="PF08241"/>
    </source>
</evidence>
<dbReference type="SUPFAM" id="SSF53335">
    <property type="entry name" value="S-adenosyl-L-methionine-dependent methyltransferases"/>
    <property type="match status" value="1"/>
</dbReference>
<name>A0A0G0UK53_9BACT</name>
<proteinExistence type="predicted"/>
<dbReference type="InterPro" id="IPR029063">
    <property type="entry name" value="SAM-dependent_MTases_sf"/>
</dbReference>
<dbReference type="AlphaFoldDB" id="A0A0G0UK53"/>
<protein>
    <recommendedName>
        <fullName evidence="1">Methyltransferase type 11 domain-containing protein</fullName>
    </recommendedName>
</protein>
<reference evidence="2 3" key="1">
    <citation type="journal article" date="2015" name="Nature">
        <title>rRNA introns, odd ribosomes, and small enigmatic genomes across a large radiation of phyla.</title>
        <authorList>
            <person name="Brown C.T."/>
            <person name="Hug L.A."/>
            <person name="Thomas B.C."/>
            <person name="Sharon I."/>
            <person name="Castelle C.J."/>
            <person name="Singh A."/>
            <person name="Wilkins M.J."/>
            <person name="Williams K.H."/>
            <person name="Banfield J.F."/>
        </authorList>
    </citation>
    <scope>NUCLEOTIDE SEQUENCE [LARGE SCALE GENOMIC DNA]</scope>
</reference>
<dbReference type="EMBL" id="LCAK01000001">
    <property type="protein sequence ID" value="KKR89153.1"/>
    <property type="molecule type" value="Genomic_DNA"/>
</dbReference>
<gene>
    <name evidence="2" type="ORF">UU38_C0001G0055</name>
</gene>
<dbReference type="Pfam" id="PF08241">
    <property type="entry name" value="Methyltransf_11"/>
    <property type="match status" value="1"/>
</dbReference>
<dbReference type="GO" id="GO:0008757">
    <property type="term" value="F:S-adenosylmethionine-dependent methyltransferase activity"/>
    <property type="evidence" value="ECO:0007669"/>
    <property type="project" value="InterPro"/>
</dbReference>
<dbReference type="InterPro" id="IPR013216">
    <property type="entry name" value="Methyltransf_11"/>
</dbReference>
<dbReference type="Gene3D" id="3.40.50.150">
    <property type="entry name" value="Vaccinia Virus protein VP39"/>
    <property type="match status" value="1"/>
</dbReference>
<evidence type="ECO:0000313" key="3">
    <source>
        <dbReference type="Proteomes" id="UP000033918"/>
    </source>
</evidence>